<dbReference type="GO" id="GO:0005634">
    <property type="term" value="C:nucleus"/>
    <property type="evidence" value="ECO:0007669"/>
    <property type="project" value="UniProtKB-SubCell"/>
</dbReference>
<dbReference type="GO" id="GO:0005657">
    <property type="term" value="C:replication fork"/>
    <property type="evidence" value="ECO:0007669"/>
    <property type="project" value="TreeGrafter"/>
</dbReference>
<evidence type="ECO:0000256" key="2">
    <source>
        <dbReference type="ARBA" id="ARBA00022679"/>
    </source>
</evidence>
<evidence type="ECO:0000313" key="15">
    <source>
        <dbReference type="Proteomes" id="UP000747542"/>
    </source>
</evidence>
<evidence type="ECO:0000256" key="3">
    <source>
        <dbReference type="ARBA" id="ARBA00022695"/>
    </source>
</evidence>
<dbReference type="PANTHER" id="PTHR45873">
    <property type="entry name" value="DNA POLYMERASE ETA"/>
    <property type="match status" value="1"/>
</dbReference>
<dbReference type="Pfam" id="PF18439">
    <property type="entry name" value="zf_UBZ"/>
    <property type="match status" value="1"/>
</dbReference>
<evidence type="ECO:0000256" key="9">
    <source>
        <dbReference type="ARBA" id="ARBA00023204"/>
    </source>
</evidence>
<keyword evidence="6" id="KW-0863">Zinc-finger</keyword>
<dbReference type="InterPro" id="IPR036775">
    <property type="entry name" value="DNA_pol_Y-fam_lit_finger_sf"/>
</dbReference>
<dbReference type="InterPro" id="IPR001126">
    <property type="entry name" value="UmuC"/>
</dbReference>
<dbReference type="Gene3D" id="3.30.1490.100">
    <property type="entry name" value="DNA polymerase, Y-family, little finger domain"/>
    <property type="match status" value="1"/>
</dbReference>
<dbReference type="PROSITE" id="PS51907">
    <property type="entry name" value="ZF_UBZ3"/>
    <property type="match status" value="1"/>
</dbReference>
<dbReference type="GO" id="GO:0003684">
    <property type="term" value="F:damaged DNA binding"/>
    <property type="evidence" value="ECO:0007669"/>
    <property type="project" value="InterPro"/>
</dbReference>
<feature type="domain" description="UmuC" evidence="12">
    <location>
        <begin position="6"/>
        <end position="122"/>
    </location>
</feature>
<keyword evidence="5" id="KW-0227">DNA damage</keyword>
<dbReference type="SUPFAM" id="SSF100879">
    <property type="entry name" value="Lesion bypass DNA polymerase (Y-family), little finger domain"/>
    <property type="match status" value="1"/>
</dbReference>
<keyword evidence="10" id="KW-0539">Nucleus</keyword>
<evidence type="ECO:0000256" key="4">
    <source>
        <dbReference type="ARBA" id="ARBA00022723"/>
    </source>
</evidence>
<evidence type="ECO:0000256" key="7">
    <source>
        <dbReference type="ARBA" id="ARBA00022833"/>
    </source>
</evidence>
<dbReference type="GO" id="GO:0009314">
    <property type="term" value="P:response to radiation"/>
    <property type="evidence" value="ECO:0007669"/>
    <property type="project" value="TreeGrafter"/>
</dbReference>
<evidence type="ECO:0000259" key="13">
    <source>
        <dbReference type="PROSITE" id="PS51907"/>
    </source>
</evidence>
<dbReference type="Gene3D" id="3.30.70.270">
    <property type="match status" value="1"/>
</dbReference>
<dbReference type="FunFam" id="3.40.1170.60:FF:000003">
    <property type="entry name" value="DNA polymerase eta"/>
    <property type="match status" value="1"/>
</dbReference>
<dbReference type="GO" id="GO:0042276">
    <property type="term" value="P:error-prone translesion synthesis"/>
    <property type="evidence" value="ECO:0007669"/>
    <property type="project" value="TreeGrafter"/>
</dbReference>
<dbReference type="GO" id="GO:0008270">
    <property type="term" value="F:zinc ion binding"/>
    <property type="evidence" value="ECO:0007669"/>
    <property type="project" value="UniProtKB-KW"/>
</dbReference>
<evidence type="ECO:0000256" key="6">
    <source>
        <dbReference type="ARBA" id="ARBA00022771"/>
    </source>
</evidence>
<dbReference type="InterPro" id="IPR041298">
    <property type="entry name" value="UBZ3"/>
</dbReference>
<evidence type="ECO:0000259" key="12">
    <source>
        <dbReference type="PROSITE" id="PS50173"/>
    </source>
</evidence>
<dbReference type="FunFam" id="3.30.1490.100:FF:000007">
    <property type="entry name" value="DNA polymerase eta"/>
    <property type="match status" value="1"/>
</dbReference>
<dbReference type="Pfam" id="PF00817">
    <property type="entry name" value="IMS"/>
    <property type="match status" value="1"/>
</dbReference>
<keyword evidence="9" id="KW-0234">DNA repair</keyword>
<keyword evidence="7" id="KW-0862">Zinc</keyword>
<reference evidence="14" key="1">
    <citation type="journal article" date="2021" name="Sci. Adv.">
        <title>The American lobster genome reveals insights on longevity, neural, and immune adaptations.</title>
        <authorList>
            <person name="Polinski J.M."/>
            <person name="Zimin A.V."/>
            <person name="Clark K.F."/>
            <person name="Kohn A.B."/>
            <person name="Sadowski N."/>
            <person name="Timp W."/>
            <person name="Ptitsyn A."/>
            <person name="Khanna P."/>
            <person name="Romanova D.Y."/>
            <person name="Williams P."/>
            <person name="Greenwood S.J."/>
            <person name="Moroz L.L."/>
            <person name="Walt D.R."/>
            <person name="Bodnar A.G."/>
        </authorList>
    </citation>
    <scope>NUCLEOTIDE SEQUENCE</scope>
    <source>
        <strain evidence="14">GMGI-L3</strain>
    </source>
</reference>
<feature type="region of interest" description="Disordered" evidence="11">
    <location>
        <begin position="799"/>
        <end position="822"/>
    </location>
</feature>
<keyword evidence="4" id="KW-0479">Metal-binding</keyword>
<dbReference type="InterPro" id="IPR043128">
    <property type="entry name" value="Rev_trsase/Diguanyl_cyclase"/>
</dbReference>
<feature type="domain" description="UBZ3-type" evidence="13">
    <location>
        <begin position="745"/>
        <end position="779"/>
    </location>
</feature>
<feature type="region of interest" description="Disordered" evidence="11">
    <location>
        <begin position="445"/>
        <end position="577"/>
    </location>
</feature>
<dbReference type="GO" id="GO:0035861">
    <property type="term" value="C:site of double-strand break"/>
    <property type="evidence" value="ECO:0007669"/>
    <property type="project" value="TreeGrafter"/>
</dbReference>
<proteinExistence type="predicted"/>
<gene>
    <name evidence="14" type="primary">Polh-L</name>
    <name evidence="14" type="ORF">Hamer_G017346</name>
</gene>
<dbReference type="GO" id="GO:0003887">
    <property type="term" value="F:DNA-directed DNA polymerase activity"/>
    <property type="evidence" value="ECO:0007669"/>
    <property type="project" value="TreeGrafter"/>
</dbReference>
<feature type="compositionally biased region" description="Basic and acidic residues" evidence="11">
    <location>
        <begin position="812"/>
        <end position="822"/>
    </location>
</feature>
<dbReference type="InterPro" id="IPR052230">
    <property type="entry name" value="DNA_polymerase_eta"/>
</dbReference>
<accession>A0A8J5JKH4</accession>
<evidence type="ECO:0000256" key="5">
    <source>
        <dbReference type="ARBA" id="ARBA00022763"/>
    </source>
</evidence>
<evidence type="ECO:0000256" key="1">
    <source>
        <dbReference type="ARBA" id="ARBA00004123"/>
    </source>
</evidence>
<keyword evidence="3" id="KW-0548">Nucleotidyltransferase</keyword>
<feature type="compositionally biased region" description="Basic and acidic residues" evidence="11">
    <location>
        <begin position="533"/>
        <end position="563"/>
    </location>
</feature>
<dbReference type="AlphaFoldDB" id="A0A8J5JKH4"/>
<dbReference type="GO" id="GO:0006281">
    <property type="term" value="P:DNA repair"/>
    <property type="evidence" value="ECO:0007669"/>
    <property type="project" value="UniProtKB-KW"/>
</dbReference>
<dbReference type="PIRSF" id="PIRSF036603">
    <property type="entry name" value="DPol_eta"/>
    <property type="match status" value="1"/>
</dbReference>
<comment type="subcellular location">
    <subcellularLocation>
        <location evidence="1">Nucleus</location>
    </subcellularLocation>
</comment>
<keyword evidence="8" id="KW-0460">Magnesium</keyword>
<feature type="compositionally biased region" description="Basic and acidic residues" evidence="11">
    <location>
        <begin position="456"/>
        <end position="465"/>
    </location>
</feature>
<protein>
    <submittedName>
        <fullName evidence="14">DNA polymerase eta-like</fullName>
    </submittedName>
</protein>
<sequence length="834" mass="93622">MTERVVVLLDMDCFYVQVEERDHPHIKGVPAAVVQYNTWKGGGIIAVNYEARGFGVKRGMRGDEARAKCPNIQLVQVPVSRGKADLTKYRNAGKEVINVLCDFSDCIERASIDEAYIDFTNVIEQKLKEFDGNKISPENLMSTWVVGYDKTEEEDKQMNKDLLSCRFWLHNLGKGSDSEPVTSRQLPKSIGCGKNFQGKEALNTREKVQKWMRSLADELSERLDIDQSANKRRAKTLTVSVRLDSDERWCSLSRSCGLPSYSAERITRLGISLIQHTNQASPRDPGWTPVIKHIGLSAGKFEDWEGASSGNIQDMFKKAAMNKSLRDEKLNSSTCNDGMPEHSDSGSFKPVTVECSSKISETSVCTSYKSCENTDKMENDVPSRSSWNNKINEQSVLSPDSTEHIPEVTKDSHEISSKSFFKNFLLRKKKYIEINSTDFTRERDGDESEILYNDDNSEKTQKEAENSDENDLDLLVSFIDEEESECSRSSESVTASDKKSGVKDSTATQDKSVVCESPDLFGSQDSEGSGKMILEDKDRINKNDSEKIRSTHKGENQNEKPKPISDGPTGSPLENNLLEKPVENNTTSCGQELHKDKNVQNSKISAKELFPNLDNYDESLLPLLPQDLRLEVERELIKHKNKQEKQFAKKLEILKYVNGSPSKRHIPTEVKNDSNCKPINPQCSEAHAVAGPSNNALLNHSNISSKKIESKQMCYSTLDEDTTGNKIAECGNFGENKSNITDSSDNIDTVECDECGCQISAFELPEHLDYHVALKLQTDIQRDMNIVPKQGTAKAIVMENKKSKGKKRGRTSKAEKYLEGKGKKNQKLDVFFKR</sequence>
<dbReference type="SUPFAM" id="SSF56672">
    <property type="entry name" value="DNA/RNA polymerases"/>
    <property type="match status" value="1"/>
</dbReference>
<dbReference type="PANTHER" id="PTHR45873:SF1">
    <property type="entry name" value="DNA POLYMERASE ETA"/>
    <property type="match status" value="1"/>
</dbReference>
<name>A0A8J5JKH4_HOMAM</name>
<dbReference type="PROSITE" id="PS50173">
    <property type="entry name" value="UMUC"/>
    <property type="match status" value="1"/>
</dbReference>
<evidence type="ECO:0000256" key="10">
    <source>
        <dbReference type="ARBA" id="ARBA00023242"/>
    </source>
</evidence>
<dbReference type="InterPro" id="IPR043502">
    <property type="entry name" value="DNA/RNA_pol_sf"/>
</dbReference>
<dbReference type="Proteomes" id="UP000747542">
    <property type="component" value="Unassembled WGS sequence"/>
</dbReference>
<evidence type="ECO:0000256" key="8">
    <source>
        <dbReference type="ARBA" id="ARBA00022842"/>
    </source>
</evidence>
<evidence type="ECO:0000313" key="14">
    <source>
        <dbReference type="EMBL" id="KAG7159912.1"/>
    </source>
</evidence>
<keyword evidence="15" id="KW-1185">Reference proteome</keyword>
<comment type="caution">
    <text evidence="14">The sequence shown here is derived from an EMBL/GenBank/DDBJ whole genome shotgun (WGS) entry which is preliminary data.</text>
</comment>
<keyword evidence="2" id="KW-0808">Transferase</keyword>
<organism evidence="14 15">
    <name type="scientific">Homarus americanus</name>
    <name type="common">American lobster</name>
    <dbReference type="NCBI Taxonomy" id="6706"/>
    <lineage>
        <taxon>Eukaryota</taxon>
        <taxon>Metazoa</taxon>
        <taxon>Ecdysozoa</taxon>
        <taxon>Arthropoda</taxon>
        <taxon>Crustacea</taxon>
        <taxon>Multicrustacea</taxon>
        <taxon>Malacostraca</taxon>
        <taxon>Eumalacostraca</taxon>
        <taxon>Eucarida</taxon>
        <taxon>Decapoda</taxon>
        <taxon>Pleocyemata</taxon>
        <taxon>Astacidea</taxon>
        <taxon>Nephropoidea</taxon>
        <taxon>Nephropidae</taxon>
        <taxon>Homarus</taxon>
    </lineage>
</organism>
<evidence type="ECO:0000256" key="11">
    <source>
        <dbReference type="SAM" id="MobiDB-lite"/>
    </source>
</evidence>
<dbReference type="Gene3D" id="3.40.1170.60">
    <property type="match status" value="1"/>
</dbReference>
<dbReference type="EMBL" id="JAHLQT010031743">
    <property type="protein sequence ID" value="KAG7159912.1"/>
    <property type="molecule type" value="Genomic_DNA"/>
</dbReference>